<dbReference type="GO" id="GO:0035556">
    <property type="term" value="P:intracellular signal transduction"/>
    <property type="evidence" value="ECO:0007669"/>
    <property type="project" value="InterPro"/>
</dbReference>
<dbReference type="PROSITE" id="PS50172">
    <property type="entry name" value="BRCT"/>
    <property type="match status" value="1"/>
</dbReference>
<evidence type="ECO:0000259" key="3">
    <source>
        <dbReference type="PROSITE" id="PS50172"/>
    </source>
</evidence>
<dbReference type="Gene3D" id="3.40.50.10190">
    <property type="entry name" value="BRCT domain"/>
    <property type="match status" value="2"/>
</dbReference>
<dbReference type="GO" id="GO:0000281">
    <property type="term" value="P:mitotic cytokinesis"/>
    <property type="evidence" value="ECO:0007669"/>
    <property type="project" value="TreeGrafter"/>
</dbReference>
<dbReference type="SMART" id="SM00325">
    <property type="entry name" value="RhoGEF"/>
    <property type="match status" value="1"/>
</dbReference>
<dbReference type="Gene3D" id="1.20.900.10">
    <property type="entry name" value="Dbl homology (DH) domain"/>
    <property type="match status" value="1"/>
</dbReference>
<dbReference type="GO" id="GO:0005634">
    <property type="term" value="C:nucleus"/>
    <property type="evidence" value="ECO:0007669"/>
    <property type="project" value="InterPro"/>
</dbReference>
<accession>A0A7E4UUF6</accession>
<keyword evidence="4" id="KW-1185">Reference proteome</keyword>
<evidence type="ECO:0000313" key="4">
    <source>
        <dbReference type="Proteomes" id="UP000492821"/>
    </source>
</evidence>
<dbReference type="GO" id="GO:0005096">
    <property type="term" value="F:GTPase activator activity"/>
    <property type="evidence" value="ECO:0007669"/>
    <property type="project" value="InterPro"/>
</dbReference>
<feature type="domain" description="BRCT" evidence="3">
    <location>
        <begin position="242"/>
        <end position="318"/>
    </location>
</feature>
<dbReference type="SUPFAM" id="SSF48065">
    <property type="entry name" value="DBL homology domain (DH-domain)"/>
    <property type="match status" value="1"/>
</dbReference>
<dbReference type="InterPro" id="IPR035899">
    <property type="entry name" value="DBL_dom_sf"/>
</dbReference>
<proteinExistence type="predicted"/>
<reference evidence="5" key="2">
    <citation type="submission" date="2020-10" db="UniProtKB">
        <authorList>
            <consortium name="WormBaseParasite"/>
        </authorList>
    </citation>
    <scope>IDENTIFICATION</scope>
</reference>
<dbReference type="PANTHER" id="PTHR16777:SF2">
    <property type="entry name" value="PROTEIN ECT2"/>
    <property type="match status" value="1"/>
</dbReference>
<dbReference type="InterPro" id="IPR001331">
    <property type="entry name" value="GDS_CDC24_CS"/>
</dbReference>
<protein>
    <submittedName>
        <fullName evidence="5">Protein ECT2</fullName>
    </submittedName>
</protein>
<dbReference type="Pfam" id="PF00533">
    <property type="entry name" value="BRCT"/>
    <property type="match status" value="1"/>
</dbReference>
<dbReference type="PROSITE" id="PS50010">
    <property type="entry name" value="DH_2"/>
    <property type="match status" value="1"/>
</dbReference>
<dbReference type="InterPro" id="IPR026817">
    <property type="entry name" value="Ect2"/>
</dbReference>
<evidence type="ECO:0000313" key="5">
    <source>
        <dbReference type="WBParaSite" id="Pan_g12890.t1"/>
    </source>
</evidence>
<feature type="region of interest" description="Disordered" evidence="1">
    <location>
        <begin position="342"/>
        <end position="385"/>
    </location>
</feature>
<dbReference type="GO" id="GO:0005938">
    <property type="term" value="C:cell cortex"/>
    <property type="evidence" value="ECO:0007669"/>
    <property type="project" value="TreeGrafter"/>
</dbReference>
<dbReference type="Pfam" id="PF00621">
    <property type="entry name" value="RhoGEF"/>
    <property type="match status" value="1"/>
</dbReference>
<evidence type="ECO:0000256" key="1">
    <source>
        <dbReference type="SAM" id="MobiDB-lite"/>
    </source>
</evidence>
<dbReference type="InterPro" id="IPR000219">
    <property type="entry name" value="DH_dom"/>
</dbReference>
<name>A0A7E4UUF6_PANRE</name>
<dbReference type="InterPro" id="IPR001357">
    <property type="entry name" value="BRCT_dom"/>
</dbReference>
<dbReference type="SMART" id="SM00292">
    <property type="entry name" value="BRCT"/>
    <property type="match status" value="2"/>
</dbReference>
<evidence type="ECO:0000259" key="2">
    <source>
        <dbReference type="PROSITE" id="PS50010"/>
    </source>
</evidence>
<dbReference type="GO" id="GO:2000431">
    <property type="term" value="P:regulation of cytokinesis, actomyosin contractile ring assembly"/>
    <property type="evidence" value="ECO:0007669"/>
    <property type="project" value="InterPro"/>
</dbReference>
<dbReference type="InterPro" id="IPR036420">
    <property type="entry name" value="BRCT_dom_sf"/>
</dbReference>
<dbReference type="AlphaFoldDB" id="A0A7E4UUF6"/>
<dbReference type="CDD" id="cd00160">
    <property type="entry name" value="RhoGEF"/>
    <property type="match status" value="1"/>
</dbReference>
<organism evidence="4 5">
    <name type="scientific">Panagrellus redivivus</name>
    <name type="common">Microworm</name>
    <dbReference type="NCBI Taxonomy" id="6233"/>
    <lineage>
        <taxon>Eukaryota</taxon>
        <taxon>Metazoa</taxon>
        <taxon>Ecdysozoa</taxon>
        <taxon>Nematoda</taxon>
        <taxon>Chromadorea</taxon>
        <taxon>Rhabditida</taxon>
        <taxon>Tylenchina</taxon>
        <taxon>Panagrolaimomorpha</taxon>
        <taxon>Panagrolaimoidea</taxon>
        <taxon>Panagrolaimidae</taxon>
        <taxon>Panagrellus</taxon>
    </lineage>
</organism>
<feature type="domain" description="DH" evidence="2">
    <location>
        <begin position="405"/>
        <end position="612"/>
    </location>
</feature>
<dbReference type="GO" id="GO:0005085">
    <property type="term" value="F:guanyl-nucleotide exchange factor activity"/>
    <property type="evidence" value="ECO:0007669"/>
    <property type="project" value="InterPro"/>
</dbReference>
<dbReference type="GO" id="GO:0007399">
    <property type="term" value="P:nervous system development"/>
    <property type="evidence" value="ECO:0007669"/>
    <property type="project" value="TreeGrafter"/>
</dbReference>
<sequence>MAPVSKNAPFGGSGGTASLQPAYSIETLAAGEGASVSKENVPPMAKTAQNTLQPIHVAVFVDGSEADKEAYDIARQYLNLQVATSKTGSEFIGQDNVAFVFANFEAGSFRLLQQYRCISTQALKVQYHKYKPKPFPKLKASRPLYCFSMTGLGFALHGFQTHNVRRAVDLIHFMSGHVRRNYSSDLRLISKDTRGESYRFAVSLGHRVLTMEWLEECWKKRDDMNFVASDKDFMDQFCLKCFGGLCLYFLGFDGPELDELREKTKENGGTVVEKLEDATHIVISQDAVSKTSRGDLQDKHHAPADAHFVTLQWFWKSIHYEFCNSEELFPAFTNELRYAKSHKAKSRRTQKSPNGDLDDRRRSGRKGMSKSELEKSNASSIPDHMFSSESLDSVASVLPPTRRDKRYYVCMEMLQTEENYTNCLELIVSLFKEPLERMVAEAETKENNKEKDRAERPILSKQQIMVIFGKIPAILDVHRTIRSSLSTLMKGWDDHYDDAQIGWVWAVREGELSKAYPPYVNSYDEIREMLETCLAEVPKFHTFVKLAESDPKCKSLKITLKDMLIKPVQRLPSVVLLLNEIIKRTDKSHKDMIGLVQAVKRVSNVLQLTNESRKQTDAYSQFLSICNQIDDYPAALINSSRTFKMQVEVIGLNGDGFFSDYKGRNITLFMFNDFVAFAKNRLKTSLNSTISPSIYGSTRGTLNRNMSFLRFREKKKYRLLSMHRVPDFRLIRYDESTEVVIVKIRVEDGDYLFVAQPDGETNIGELIDFFHRLCQLAMELSGKPVIMEALTEDVLTGIRQTALEDYQVIESAMARGGTFKNGGSIRRRSTLRRAVSNVSLGISNGLSKFASRAHLSFINETSL</sequence>
<dbReference type="PANTHER" id="PTHR16777">
    <property type="entry name" value="PROTEIN ECT2"/>
    <property type="match status" value="1"/>
</dbReference>
<dbReference type="WBParaSite" id="Pan_g12890.t1">
    <property type="protein sequence ID" value="Pan_g12890.t1"/>
    <property type="gene ID" value="Pan_g12890"/>
</dbReference>
<dbReference type="PROSITE" id="PS00741">
    <property type="entry name" value="DH_1"/>
    <property type="match status" value="1"/>
</dbReference>
<dbReference type="Proteomes" id="UP000492821">
    <property type="component" value="Unassembled WGS sequence"/>
</dbReference>
<dbReference type="SUPFAM" id="SSF52113">
    <property type="entry name" value="BRCT domain"/>
    <property type="match status" value="1"/>
</dbReference>
<reference evidence="4" key="1">
    <citation type="journal article" date="2013" name="Genetics">
        <title>The draft genome and transcriptome of Panagrellus redivivus are shaped by the harsh demands of a free-living lifestyle.</title>
        <authorList>
            <person name="Srinivasan J."/>
            <person name="Dillman A.R."/>
            <person name="Macchietto M.G."/>
            <person name="Heikkinen L."/>
            <person name="Lakso M."/>
            <person name="Fracchia K.M."/>
            <person name="Antoshechkin I."/>
            <person name="Mortazavi A."/>
            <person name="Wong G."/>
            <person name="Sternberg P.W."/>
        </authorList>
    </citation>
    <scope>NUCLEOTIDE SEQUENCE [LARGE SCALE GENOMIC DNA]</scope>
    <source>
        <strain evidence="4">MT8872</strain>
    </source>
</reference>